<gene>
    <name evidence="12" type="primary">LOC103177686</name>
</gene>
<dbReference type="InterPro" id="IPR000742">
    <property type="entry name" value="EGF"/>
</dbReference>
<dbReference type="GO" id="GO:0045840">
    <property type="term" value="P:positive regulation of mitotic nuclear division"/>
    <property type="evidence" value="ECO:0007669"/>
    <property type="project" value="TreeGrafter"/>
</dbReference>
<keyword evidence="13" id="KW-1185">Reference proteome</keyword>
<evidence type="ECO:0000256" key="4">
    <source>
        <dbReference type="ARBA" id="ARBA00023030"/>
    </source>
</evidence>
<keyword evidence="10" id="KW-0732">Signal</keyword>
<evidence type="ECO:0000256" key="9">
    <source>
        <dbReference type="SAM" id="Phobius"/>
    </source>
</evidence>
<evidence type="ECO:0000313" key="12">
    <source>
        <dbReference type="Ensembl" id="ENSCMIP00000040696.1"/>
    </source>
</evidence>
<feature type="region of interest" description="Disordered" evidence="8">
    <location>
        <begin position="139"/>
        <end position="169"/>
    </location>
</feature>
<keyword evidence="9" id="KW-0472">Membrane</keyword>
<dbReference type="GO" id="GO:0005615">
    <property type="term" value="C:extracellular space"/>
    <property type="evidence" value="ECO:0007669"/>
    <property type="project" value="TreeGrafter"/>
</dbReference>
<keyword evidence="4" id="KW-0339">Growth factor</keyword>
<dbReference type="AlphaFoldDB" id="A0A4W3JN80"/>
<organism evidence="12 13">
    <name type="scientific">Callorhinchus milii</name>
    <name type="common">Ghost shark</name>
    <dbReference type="NCBI Taxonomy" id="7868"/>
    <lineage>
        <taxon>Eukaryota</taxon>
        <taxon>Metazoa</taxon>
        <taxon>Chordata</taxon>
        <taxon>Craniata</taxon>
        <taxon>Vertebrata</taxon>
        <taxon>Chondrichthyes</taxon>
        <taxon>Holocephali</taxon>
        <taxon>Chimaeriformes</taxon>
        <taxon>Callorhinchidae</taxon>
        <taxon>Callorhinchus</taxon>
    </lineage>
</organism>
<sequence length="169" mass="18908">MGGCSLALLIAAGFTWCNCAAADVNSTRTMEVHENLCHQKGEKNCTEATQSEHFTKCEEKYTNYCVEGSCRFFVSEQQPSCVCKSGFVGSRCELVDILFQKEDRNHIIIGLILALAIFIILIVIIFICVHRSHRKRKERNKQEEVETLNSGPQDETPSRNVETSVTGCA</sequence>
<dbReference type="FunFam" id="2.10.25.10:FF:000182">
    <property type="entry name" value="Protransforming growth factor alpha"/>
    <property type="match status" value="1"/>
</dbReference>
<dbReference type="InParanoid" id="A0A4W3JN80"/>
<reference evidence="12" key="4">
    <citation type="submission" date="2025-08" db="UniProtKB">
        <authorList>
            <consortium name="Ensembl"/>
        </authorList>
    </citation>
    <scope>IDENTIFICATION</scope>
</reference>
<comment type="subcellular location">
    <subcellularLocation>
        <location evidence="1">Secreted</location>
        <location evidence="1">Extracellular space</location>
    </subcellularLocation>
</comment>
<protein>
    <recommendedName>
        <fullName evidence="11">EGF-like domain-containing protein</fullName>
    </recommendedName>
</protein>
<comment type="caution">
    <text evidence="7">Lacks conserved residue(s) required for the propagation of feature annotation.</text>
</comment>
<dbReference type="GO" id="GO:0051781">
    <property type="term" value="P:positive regulation of cell division"/>
    <property type="evidence" value="ECO:0007669"/>
    <property type="project" value="UniProtKB-KW"/>
</dbReference>
<keyword evidence="5 7" id="KW-1015">Disulfide bond</keyword>
<accession>A0A4W3JN80</accession>
<evidence type="ECO:0000256" key="2">
    <source>
        <dbReference type="ARBA" id="ARBA00022525"/>
    </source>
</evidence>
<dbReference type="GO" id="GO:0008083">
    <property type="term" value="F:growth factor activity"/>
    <property type="evidence" value="ECO:0007669"/>
    <property type="project" value="UniProtKB-KW"/>
</dbReference>
<name>A0A4W3JN80_CALMI</name>
<dbReference type="SUPFAM" id="SSF57196">
    <property type="entry name" value="EGF/Laminin"/>
    <property type="match status" value="1"/>
</dbReference>
<dbReference type="PROSITE" id="PS01186">
    <property type="entry name" value="EGF_2"/>
    <property type="match status" value="1"/>
</dbReference>
<dbReference type="GO" id="GO:0007173">
    <property type="term" value="P:epidermal growth factor receptor signaling pathway"/>
    <property type="evidence" value="ECO:0007669"/>
    <property type="project" value="TreeGrafter"/>
</dbReference>
<reference evidence="13" key="1">
    <citation type="journal article" date="2006" name="Science">
        <title>Ancient noncoding elements conserved in the human genome.</title>
        <authorList>
            <person name="Venkatesh B."/>
            <person name="Kirkness E.F."/>
            <person name="Loh Y.H."/>
            <person name="Halpern A.L."/>
            <person name="Lee A.P."/>
            <person name="Johnson J."/>
            <person name="Dandona N."/>
            <person name="Viswanathan L.D."/>
            <person name="Tay A."/>
            <person name="Venter J.C."/>
            <person name="Strausberg R.L."/>
            <person name="Brenner S."/>
        </authorList>
    </citation>
    <scope>NUCLEOTIDE SEQUENCE [LARGE SCALE GENOMIC DNA]</scope>
</reference>
<dbReference type="Ensembl" id="ENSCMIT00000041271.1">
    <property type="protein sequence ID" value="ENSCMIP00000040696.1"/>
    <property type="gene ID" value="ENSCMIG00000016962.1"/>
</dbReference>
<feature type="compositionally biased region" description="Polar residues" evidence="8">
    <location>
        <begin position="147"/>
        <end position="169"/>
    </location>
</feature>
<dbReference type="OMA" id="QPKRKGH"/>
<keyword evidence="2" id="KW-0964">Secreted</keyword>
<evidence type="ECO:0000256" key="7">
    <source>
        <dbReference type="PROSITE-ProRule" id="PRU00076"/>
    </source>
</evidence>
<dbReference type="GO" id="GO:0005154">
    <property type="term" value="F:epidermal growth factor receptor binding"/>
    <property type="evidence" value="ECO:0007669"/>
    <property type="project" value="TreeGrafter"/>
</dbReference>
<dbReference type="GO" id="GO:0008284">
    <property type="term" value="P:positive regulation of cell population proliferation"/>
    <property type="evidence" value="ECO:0007669"/>
    <property type="project" value="TreeGrafter"/>
</dbReference>
<evidence type="ECO:0000256" key="6">
    <source>
        <dbReference type="ARBA" id="ARBA00023246"/>
    </source>
</evidence>
<dbReference type="OrthoDB" id="6233064at2759"/>
<dbReference type="Gene3D" id="2.10.25.10">
    <property type="entry name" value="Laminin"/>
    <property type="match status" value="1"/>
</dbReference>
<keyword evidence="9" id="KW-0812">Transmembrane</keyword>
<keyword evidence="3 7" id="KW-0245">EGF-like domain</keyword>
<evidence type="ECO:0000256" key="1">
    <source>
        <dbReference type="ARBA" id="ARBA00004239"/>
    </source>
</evidence>
<feature type="signal peptide" evidence="10">
    <location>
        <begin position="1"/>
        <end position="22"/>
    </location>
</feature>
<evidence type="ECO:0000313" key="13">
    <source>
        <dbReference type="Proteomes" id="UP000314986"/>
    </source>
</evidence>
<evidence type="ECO:0000259" key="11">
    <source>
        <dbReference type="PROSITE" id="PS50026"/>
    </source>
</evidence>
<reference evidence="13" key="2">
    <citation type="journal article" date="2007" name="PLoS Biol.">
        <title>Survey sequencing and comparative analysis of the elephant shark (Callorhinchus milii) genome.</title>
        <authorList>
            <person name="Venkatesh B."/>
            <person name="Kirkness E.F."/>
            <person name="Loh Y.H."/>
            <person name="Halpern A.L."/>
            <person name="Lee A.P."/>
            <person name="Johnson J."/>
            <person name="Dandona N."/>
            <person name="Viswanathan L.D."/>
            <person name="Tay A."/>
            <person name="Venter J.C."/>
            <person name="Strausberg R.L."/>
            <person name="Brenner S."/>
        </authorList>
    </citation>
    <scope>NUCLEOTIDE SEQUENCE [LARGE SCALE GENOMIC DNA]</scope>
</reference>
<reference evidence="12" key="5">
    <citation type="submission" date="2025-09" db="UniProtKB">
        <authorList>
            <consortium name="Ensembl"/>
        </authorList>
    </citation>
    <scope>IDENTIFICATION</scope>
</reference>
<feature type="chain" id="PRO_5021286778" description="EGF-like domain-containing protein" evidence="10">
    <location>
        <begin position="23"/>
        <end position="169"/>
    </location>
</feature>
<dbReference type="PANTHER" id="PTHR10740">
    <property type="entry name" value="TRANSFORMING GROWTH FACTOR ALPHA"/>
    <property type="match status" value="1"/>
</dbReference>
<dbReference type="STRING" id="7868.ENSCMIP00000040696"/>
<evidence type="ECO:0000256" key="8">
    <source>
        <dbReference type="SAM" id="MobiDB-lite"/>
    </source>
</evidence>
<evidence type="ECO:0000256" key="5">
    <source>
        <dbReference type="ARBA" id="ARBA00023157"/>
    </source>
</evidence>
<feature type="disulfide bond" evidence="7">
    <location>
        <begin position="83"/>
        <end position="92"/>
    </location>
</feature>
<dbReference type="PROSITE" id="PS50026">
    <property type="entry name" value="EGF_3"/>
    <property type="match status" value="1"/>
</dbReference>
<dbReference type="KEGG" id="cmk:103177686"/>
<evidence type="ECO:0000256" key="10">
    <source>
        <dbReference type="SAM" id="SignalP"/>
    </source>
</evidence>
<keyword evidence="6" id="KW-0497">Mitogen</keyword>
<proteinExistence type="predicted"/>
<dbReference type="PRINTS" id="PR00009">
    <property type="entry name" value="EGFTGF"/>
</dbReference>
<evidence type="ECO:0000256" key="3">
    <source>
        <dbReference type="ARBA" id="ARBA00022536"/>
    </source>
</evidence>
<keyword evidence="9" id="KW-1133">Transmembrane helix</keyword>
<reference evidence="13" key="3">
    <citation type="journal article" date="2014" name="Nature">
        <title>Elephant shark genome provides unique insights into gnathostome evolution.</title>
        <authorList>
            <consortium name="International Elephant Shark Genome Sequencing Consortium"/>
            <person name="Venkatesh B."/>
            <person name="Lee A.P."/>
            <person name="Ravi V."/>
            <person name="Maurya A.K."/>
            <person name="Lian M.M."/>
            <person name="Swann J.B."/>
            <person name="Ohta Y."/>
            <person name="Flajnik M.F."/>
            <person name="Sutoh Y."/>
            <person name="Kasahara M."/>
            <person name="Hoon S."/>
            <person name="Gangu V."/>
            <person name="Roy S.W."/>
            <person name="Irimia M."/>
            <person name="Korzh V."/>
            <person name="Kondrychyn I."/>
            <person name="Lim Z.W."/>
            <person name="Tay B.H."/>
            <person name="Tohari S."/>
            <person name="Kong K.W."/>
            <person name="Ho S."/>
            <person name="Lorente-Galdos B."/>
            <person name="Quilez J."/>
            <person name="Marques-Bonet T."/>
            <person name="Raney B.J."/>
            <person name="Ingham P.W."/>
            <person name="Tay A."/>
            <person name="Hillier L.W."/>
            <person name="Minx P."/>
            <person name="Boehm T."/>
            <person name="Wilson R.K."/>
            <person name="Brenner S."/>
            <person name="Warren W.C."/>
        </authorList>
    </citation>
    <scope>NUCLEOTIDE SEQUENCE [LARGE SCALE GENOMIC DNA]</scope>
</reference>
<feature type="domain" description="EGF-like" evidence="11">
    <location>
        <begin position="53"/>
        <end position="93"/>
    </location>
</feature>
<dbReference type="GeneTree" id="ENSGT00940000160508"/>
<dbReference type="PANTHER" id="PTHR10740:SF3">
    <property type="entry name" value="PROBETACELLULIN"/>
    <property type="match status" value="1"/>
</dbReference>
<dbReference type="GeneID" id="103177686"/>
<feature type="transmembrane region" description="Helical" evidence="9">
    <location>
        <begin position="107"/>
        <end position="129"/>
    </location>
</feature>
<dbReference type="Proteomes" id="UP000314986">
    <property type="component" value="Unassembled WGS sequence"/>
</dbReference>
<dbReference type="PROSITE" id="PS00022">
    <property type="entry name" value="EGF_1"/>
    <property type="match status" value="1"/>
</dbReference>